<proteinExistence type="inferred from homology"/>
<gene>
    <name evidence="4" type="ORF">CYFA0S_20e00452g</name>
</gene>
<keyword evidence="2" id="KW-0175">Coiled coil</keyword>
<evidence type="ECO:0000256" key="1">
    <source>
        <dbReference type="ARBA" id="ARBA00007429"/>
    </source>
</evidence>
<evidence type="ECO:0000313" key="4">
    <source>
        <dbReference type="EMBL" id="CDR45809.1"/>
    </source>
</evidence>
<comment type="similarity">
    <text evidence="1">Belongs to the nudE family.</text>
</comment>
<dbReference type="GO" id="GO:0008017">
    <property type="term" value="F:microtubule binding"/>
    <property type="evidence" value="ECO:0007669"/>
    <property type="project" value="InterPro"/>
</dbReference>
<dbReference type="InterPro" id="IPR033494">
    <property type="entry name" value="NUDE"/>
</dbReference>
<feature type="region of interest" description="Disordered" evidence="3">
    <location>
        <begin position="1"/>
        <end position="48"/>
    </location>
</feature>
<dbReference type="PANTHER" id="PTHR10921:SF1">
    <property type="entry name" value="NUCLEAR DISTRIBUTION PROTEIN NUDE HOMOLOG"/>
    <property type="match status" value="1"/>
</dbReference>
<dbReference type="PhylomeDB" id="A0A061B8V9"/>
<feature type="region of interest" description="Disordered" evidence="3">
    <location>
        <begin position="223"/>
        <end position="248"/>
    </location>
</feature>
<feature type="compositionally biased region" description="Low complexity" evidence="3">
    <location>
        <begin position="31"/>
        <end position="47"/>
    </location>
</feature>
<dbReference type="GO" id="GO:0000132">
    <property type="term" value="P:establishment of mitotic spindle orientation"/>
    <property type="evidence" value="ECO:0007669"/>
    <property type="project" value="TreeGrafter"/>
</dbReference>
<dbReference type="GO" id="GO:0007059">
    <property type="term" value="P:chromosome segregation"/>
    <property type="evidence" value="ECO:0007669"/>
    <property type="project" value="TreeGrafter"/>
</dbReference>
<dbReference type="OrthoDB" id="3981136at2759"/>
<feature type="region of interest" description="Disordered" evidence="3">
    <location>
        <begin position="302"/>
        <end position="328"/>
    </location>
</feature>
<reference evidence="4" key="1">
    <citation type="journal article" date="2014" name="Genome Announc.">
        <title>Genome sequence of the yeast Cyberlindnera fabianii (Hansenula fabianii).</title>
        <authorList>
            <person name="Freel K.C."/>
            <person name="Sarilar V."/>
            <person name="Neuveglise C."/>
            <person name="Devillers H."/>
            <person name="Friedrich A."/>
            <person name="Schacherer J."/>
        </authorList>
    </citation>
    <scope>NUCLEOTIDE SEQUENCE</scope>
    <source>
        <strain evidence="4">YJS4271</strain>
    </source>
</reference>
<evidence type="ECO:0000256" key="2">
    <source>
        <dbReference type="ARBA" id="ARBA00023054"/>
    </source>
</evidence>
<dbReference type="EMBL" id="LK052905">
    <property type="protein sequence ID" value="CDR45809.1"/>
    <property type="molecule type" value="Genomic_DNA"/>
</dbReference>
<sequence>MTTYTTPDQIRIRPSNNISPLRERFVPPQSPTSSPSLGGSPHSPTSPMYQVKYKDYESAIRAVAQLESELNEFQQSSYELEKELEKELLALEDANQELQDKNDSLTKEIKHVQNARFEMEKEIQRSKDELLKKCQRLEQELEIKTSRLVDIEILNDSIEQSERNLDVSYKELEEKYHISQEKIVILEAEISDSKDELFKEQLNHQNTKNELEDLRVKYDQLLKSQSQTHPTTSNPESRPTSMSRSTSLRQLHSMIEHTKDMESKIDNIKLSLNKNQNLKIHRIKSATTTRVSTTHITTTTPAAITTPSQPKPPRRTIPQSPSSYKLSSFTSSKLNALDTIEGSPNIKSAHDTDNNTNKIFGGKLRS</sequence>
<accession>A0A061B8V9</accession>
<dbReference type="Gene3D" id="6.10.250.1080">
    <property type="match status" value="1"/>
</dbReference>
<evidence type="ECO:0000256" key="3">
    <source>
        <dbReference type="SAM" id="MobiDB-lite"/>
    </source>
</evidence>
<feature type="region of interest" description="Disordered" evidence="3">
    <location>
        <begin position="343"/>
        <end position="366"/>
    </location>
</feature>
<dbReference type="PANTHER" id="PTHR10921">
    <property type="entry name" value="NUCLEAR DISTRIBUTION PROTEIN NUDE HOMOLOG 1"/>
    <property type="match status" value="1"/>
</dbReference>
<dbReference type="GO" id="GO:0005871">
    <property type="term" value="C:kinesin complex"/>
    <property type="evidence" value="ECO:0007669"/>
    <property type="project" value="TreeGrafter"/>
</dbReference>
<dbReference type="GO" id="GO:0007020">
    <property type="term" value="P:microtubule nucleation"/>
    <property type="evidence" value="ECO:0007669"/>
    <property type="project" value="TreeGrafter"/>
</dbReference>
<organism evidence="4">
    <name type="scientific">Cyberlindnera fabianii</name>
    <name type="common">Yeast</name>
    <name type="synonym">Hansenula fabianii</name>
    <dbReference type="NCBI Taxonomy" id="36022"/>
    <lineage>
        <taxon>Eukaryota</taxon>
        <taxon>Fungi</taxon>
        <taxon>Dikarya</taxon>
        <taxon>Ascomycota</taxon>
        <taxon>Saccharomycotina</taxon>
        <taxon>Saccharomycetes</taxon>
        <taxon>Phaffomycetales</taxon>
        <taxon>Phaffomycetaceae</taxon>
        <taxon>Cyberlindnera</taxon>
    </lineage>
</organism>
<dbReference type="GO" id="GO:0047496">
    <property type="term" value="P:vesicle transport along microtubule"/>
    <property type="evidence" value="ECO:0007669"/>
    <property type="project" value="TreeGrafter"/>
</dbReference>
<protein>
    <submittedName>
        <fullName evidence="4">CYFA0S20e00452g1_1</fullName>
    </submittedName>
</protein>
<dbReference type="AlphaFoldDB" id="A0A061B8V9"/>
<feature type="compositionally biased region" description="Polar residues" evidence="3">
    <location>
        <begin position="1"/>
        <end position="19"/>
    </location>
</feature>
<dbReference type="GO" id="GO:0051642">
    <property type="term" value="P:centrosome localization"/>
    <property type="evidence" value="ECO:0007669"/>
    <property type="project" value="TreeGrafter"/>
</dbReference>
<dbReference type="GO" id="GO:0000776">
    <property type="term" value="C:kinetochore"/>
    <property type="evidence" value="ECO:0007669"/>
    <property type="project" value="TreeGrafter"/>
</dbReference>
<dbReference type="VEuPathDB" id="FungiDB:BON22_0847"/>
<name>A0A061B8V9_CYBFA</name>